<dbReference type="InParanoid" id="A0A2K1X0L1"/>
<keyword evidence="2" id="KW-1185">Reference proteome</keyword>
<organism evidence="1 2">
    <name type="scientific">Populus trichocarpa</name>
    <name type="common">Western balsam poplar</name>
    <name type="synonym">Populus balsamifera subsp. trichocarpa</name>
    <dbReference type="NCBI Taxonomy" id="3694"/>
    <lineage>
        <taxon>Eukaryota</taxon>
        <taxon>Viridiplantae</taxon>
        <taxon>Streptophyta</taxon>
        <taxon>Embryophyta</taxon>
        <taxon>Tracheophyta</taxon>
        <taxon>Spermatophyta</taxon>
        <taxon>Magnoliopsida</taxon>
        <taxon>eudicotyledons</taxon>
        <taxon>Gunneridae</taxon>
        <taxon>Pentapetalae</taxon>
        <taxon>rosids</taxon>
        <taxon>fabids</taxon>
        <taxon>Malpighiales</taxon>
        <taxon>Salicaceae</taxon>
        <taxon>Saliceae</taxon>
        <taxon>Populus</taxon>
    </lineage>
</organism>
<proteinExistence type="predicted"/>
<gene>
    <name evidence="1" type="ORF">POPTR_018G140000</name>
</gene>
<sequence>MFISILRFSISIIIYIMSSSKTYRKLLQENITNSFPHSLHMMQLLLSKPKFPPFFLTVATHIKQLYCSCCLGFFHG</sequence>
<protein>
    <submittedName>
        <fullName evidence="1">Uncharacterized protein</fullName>
    </submittedName>
</protein>
<dbReference type="AlphaFoldDB" id="A0A2K1X0L1"/>
<evidence type="ECO:0000313" key="2">
    <source>
        <dbReference type="Proteomes" id="UP000006729"/>
    </source>
</evidence>
<accession>A0A2K1X0L1</accession>
<dbReference type="Proteomes" id="UP000006729">
    <property type="component" value="Chromosome 18"/>
</dbReference>
<name>A0A2K1X0L1_POPTR</name>
<reference evidence="1 2" key="1">
    <citation type="journal article" date="2006" name="Science">
        <title>The genome of black cottonwood, Populus trichocarpa (Torr. &amp; Gray).</title>
        <authorList>
            <person name="Tuskan G.A."/>
            <person name="Difazio S."/>
            <person name="Jansson S."/>
            <person name="Bohlmann J."/>
            <person name="Grigoriev I."/>
            <person name="Hellsten U."/>
            <person name="Putnam N."/>
            <person name="Ralph S."/>
            <person name="Rombauts S."/>
            <person name="Salamov A."/>
            <person name="Schein J."/>
            <person name="Sterck L."/>
            <person name="Aerts A."/>
            <person name="Bhalerao R.R."/>
            <person name="Bhalerao R.P."/>
            <person name="Blaudez D."/>
            <person name="Boerjan W."/>
            <person name="Brun A."/>
            <person name="Brunner A."/>
            <person name="Busov V."/>
            <person name="Campbell M."/>
            <person name="Carlson J."/>
            <person name="Chalot M."/>
            <person name="Chapman J."/>
            <person name="Chen G.L."/>
            <person name="Cooper D."/>
            <person name="Coutinho P.M."/>
            <person name="Couturier J."/>
            <person name="Covert S."/>
            <person name="Cronk Q."/>
            <person name="Cunningham R."/>
            <person name="Davis J."/>
            <person name="Degroeve S."/>
            <person name="Dejardin A."/>
            <person name="Depamphilis C."/>
            <person name="Detter J."/>
            <person name="Dirks B."/>
            <person name="Dubchak I."/>
            <person name="Duplessis S."/>
            <person name="Ehlting J."/>
            <person name="Ellis B."/>
            <person name="Gendler K."/>
            <person name="Goodstein D."/>
            <person name="Gribskov M."/>
            <person name="Grimwood J."/>
            <person name="Groover A."/>
            <person name="Gunter L."/>
            <person name="Hamberger B."/>
            <person name="Heinze B."/>
            <person name="Helariutta Y."/>
            <person name="Henrissat B."/>
            <person name="Holligan D."/>
            <person name="Holt R."/>
            <person name="Huang W."/>
            <person name="Islam-Faridi N."/>
            <person name="Jones S."/>
            <person name="Jones-Rhoades M."/>
            <person name="Jorgensen R."/>
            <person name="Joshi C."/>
            <person name="Kangasjarvi J."/>
            <person name="Karlsson J."/>
            <person name="Kelleher C."/>
            <person name="Kirkpatrick R."/>
            <person name="Kirst M."/>
            <person name="Kohler A."/>
            <person name="Kalluri U."/>
            <person name="Larimer F."/>
            <person name="Leebens-Mack J."/>
            <person name="Leple J.C."/>
            <person name="Locascio P."/>
            <person name="Lou Y."/>
            <person name="Lucas S."/>
            <person name="Martin F."/>
            <person name="Montanini B."/>
            <person name="Napoli C."/>
            <person name="Nelson D.R."/>
            <person name="Nelson C."/>
            <person name="Nieminen K."/>
            <person name="Nilsson O."/>
            <person name="Pereda V."/>
            <person name="Peter G."/>
            <person name="Philippe R."/>
            <person name="Pilate G."/>
            <person name="Poliakov A."/>
            <person name="Razumovskaya J."/>
            <person name="Richardson P."/>
            <person name="Rinaldi C."/>
            <person name="Ritland K."/>
            <person name="Rouze P."/>
            <person name="Ryaboy D."/>
            <person name="Schmutz J."/>
            <person name="Schrader J."/>
            <person name="Segerman B."/>
            <person name="Shin H."/>
            <person name="Siddiqui A."/>
            <person name="Sterky F."/>
            <person name="Terry A."/>
            <person name="Tsai C.J."/>
            <person name="Uberbacher E."/>
            <person name="Unneberg P."/>
            <person name="Vahala J."/>
            <person name="Wall K."/>
            <person name="Wessler S."/>
            <person name="Yang G."/>
            <person name="Yin T."/>
            <person name="Douglas C."/>
            <person name="Marra M."/>
            <person name="Sandberg G."/>
            <person name="Van de Peer Y."/>
            <person name="Rokhsar D."/>
        </authorList>
    </citation>
    <scope>NUCLEOTIDE SEQUENCE [LARGE SCALE GENOMIC DNA]</scope>
    <source>
        <strain evidence="2">cv. Nisqually</strain>
    </source>
</reference>
<dbReference type="EMBL" id="CM009307">
    <property type="protein sequence ID" value="PNS94312.1"/>
    <property type="molecule type" value="Genomic_DNA"/>
</dbReference>
<evidence type="ECO:0000313" key="1">
    <source>
        <dbReference type="EMBL" id="PNS94312.1"/>
    </source>
</evidence>